<dbReference type="Pfam" id="PF17782">
    <property type="entry name" value="WHD_DprA"/>
    <property type="match status" value="1"/>
</dbReference>
<comment type="caution">
    <text evidence="5">The sequence shown here is derived from an EMBL/GenBank/DDBJ whole genome shotgun (WGS) entry which is preliminary data.</text>
</comment>
<evidence type="ECO:0000259" key="4">
    <source>
        <dbReference type="Pfam" id="PF17782"/>
    </source>
</evidence>
<dbReference type="Gene3D" id="3.40.50.450">
    <property type="match status" value="1"/>
</dbReference>
<dbReference type="PANTHER" id="PTHR43022">
    <property type="entry name" value="PROTEIN SMF"/>
    <property type="match status" value="1"/>
</dbReference>
<evidence type="ECO:0000256" key="2">
    <source>
        <dbReference type="SAM" id="Coils"/>
    </source>
</evidence>
<organism evidence="5 6">
    <name type="scientific">Idiomarina aquatica</name>
    <dbReference type="NCBI Taxonomy" id="1327752"/>
    <lineage>
        <taxon>Bacteria</taxon>
        <taxon>Pseudomonadati</taxon>
        <taxon>Pseudomonadota</taxon>
        <taxon>Gammaproteobacteria</taxon>
        <taxon>Alteromonadales</taxon>
        <taxon>Idiomarinaceae</taxon>
        <taxon>Idiomarina</taxon>
    </lineage>
</organism>
<name>A0A4R6NWW9_9GAMM</name>
<proteinExistence type="inferred from homology"/>
<dbReference type="Pfam" id="PF02481">
    <property type="entry name" value="DNA_processg_A"/>
    <property type="match status" value="1"/>
</dbReference>
<evidence type="ECO:0000256" key="1">
    <source>
        <dbReference type="ARBA" id="ARBA00006525"/>
    </source>
</evidence>
<dbReference type="PANTHER" id="PTHR43022:SF1">
    <property type="entry name" value="PROTEIN SMF"/>
    <property type="match status" value="1"/>
</dbReference>
<accession>A0A4R6NWW9</accession>
<dbReference type="InterPro" id="IPR057666">
    <property type="entry name" value="DrpA_SLOG"/>
</dbReference>
<dbReference type="Gene3D" id="1.10.10.10">
    <property type="entry name" value="Winged helix-like DNA-binding domain superfamily/Winged helix DNA-binding domain"/>
    <property type="match status" value="1"/>
</dbReference>
<protein>
    <submittedName>
        <fullName evidence="5">DNA processing protein</fullName>
    </submittedName>
</protein>
<dbReference type="RefSeq" id="WP_243734608.1">
    <property type="nucleotide sequence ID" value="NZ_SNXI01000028.1"/>
</dbReference>
<dbReference type="EMBL" id="SNXI01000028">
    <property type="protein sequence ID" value="TDP27565.1"/>
    <property type="molecule type" value="Genomic_DNA"/>
</dbReference>
<keyword evidence="2" id="KW-0175">Coiled coil</keyword>
<dbReference type="InterPro" id="IPR041614">
    <property type="entry name" value="DprA_WH"/>
</dbReference>
<comment type="similarity">
    <text evidence="1">Belongs to the DprA/Smf family.</text>
</comment>
<feature type="domain" description="Smf/DprA SLOG" evidence="3">
    <location>
        <begin position="62"/>
        <end position="267"/>
    </location>
</feature>
<dbReference type="InterPro" id="IPR036388">
    <property type="entry name" value="WH-like_DNA-bd_sf"/>
</dbReference>
<sequence>MNQQDVCILLGLNRANQEIRKAARELKSTSEVIDRWEQSLKPVDAKWVKATLAWQESSNQGVIGFYDHEYPDRLRQIDDPPWLLFYQGRAELINATGIAIVGSRKASHSGLHATDWFAGECAENGLVVVSGLAMGIDAQAHKSAIESGRTIAVLGTGIDQIYPARNRQLHRLISHQGVLISEFPPGIQARMDHFPRRNRIISGISHGVVVMEAALRSGSISTALAAINQGRHVGAVPGPLFASEHEGCHWLIRQGAELLYHPQQVAEWVGVDFKQGPAKTQPQPITESLANDKLLANVGLEVTSVDKLIERSGLSAAKVTEQLLLLELQGAVAAVPGGYIRVGRR</sequence>
<evidence type="ECO:0000313" key="6">
    <source>
        <dbReference type="Proteomes" id="UP000295531"/>
    </source>
</evidence>
<dbReference type="Proteomes" id="UP000295531">
    <property type="component" value="Unassembled WGS sequence"/>
</dbReference>
<feature type="domain" description="DprA winged helix" evidence="4">
    <location>
        <begin position="280"/>
        <end position="338"/>
    </location>
</feature>
<dbReference type="AlphaFoldDB" id="A0A4R6NWW9"/>
<feature type="coiled-coil region" evidence="2">
    <location>
        <begin position="12"/>
        <end position="39"/>
    </location>
</feature>
<dbReference type="GO" id="GO:0009294">
    <property type="term" value="P:DNA-mediated transformation"/>
    <property type="evidence" value="ECO:0007669"/>
    <property type="project" value="InterPro"/>
</dbReference>
<reference evidence="5 6" key="1">
    <citation type="submission" date="2019-03" db="EMBL/GenBank/DDBJ databases">
        <title>Freshwater and sediment microbial communities from various areas in North America, analyzing microbe dynamics in response to fracking.</title>
        <authorList>
            <person name="Lamendella R."/>
        </authorList>
    </citation>
    <scope>NUCLEOTIDE SEQUENCE [LARGE SCALE GENOMIC DNA]</scope>
    <source>
        <strain evidence="5 6">18_TX</strain>
    </source>
</reference>
<dbReference type="NCBIfam" id="TIGR00732">
    <property type="entry name" value="dprA"/>
    <property type="match status" value="1"/>
</dbReference>
<dbReference type="SUPFAM" id="SSF102405">
    <property type="entry name" value="MCP/YpsA-like"/>
    <property type="match status" value="1"/>
</dbReference>
<evidence type="ECO:0000259" key="3">
    <source>
        <dbReference type="Pfam" id="PF02481"/>
    </source>
</evidence>
<gene>
    <name evidence="5" type="ORF">DEU29_1288</name>
</gene>
<dbReference type="InterPro" id="IPR003488">
    <property type="entry name" value="DprA"/>
</dbReference>
<evidence type="ECO:0000313" key="5">
    <source>
        <dbReference type="EMBL" id="TDP27565.1"/>
    </source>
</evidence>
<keyword evidence="6" id="KW-1185">Reference proteome</keyword>